<dbReference type="Proteomes" id="UP000279275">
    <property type="component" value="Unassembled WGS sequence"/>
</dbReference>
<dbReference type="SUPFAM" id="SSF52833">
    <property type="entry name" value="Thioredoxin-like"/>
    <property type="match status" value="1"/>
</dbReference>
<protein>
    <submittedName>
        <fullName evidence="1">Disulfide bond formation protein DsbA</fullName>
    </submittedName>
</protein>
<dbReference type="InterPro" id="IPR053977">
    <property type="entry name" value="Rv2466c-like"/>
</dbReference>
<accession>A0A3M2L4W6</accession>
<dbReference type="AlphaFoldDB" id="A0A3M2L4W6"/>
<organism evidence="1 2">
    <name type="scientific">Nocardia stercoris</name>
    <dbReference type="NCBI Taxonomy" id="2483361"/>
    <lineage>
        <taxon>Bacteria</taxon>
        <taxon>Bacillati</taxon>
        <taxon>Actinomycetota</taxon>
        <taxon>Actinomycetes</taxon>
        <taxon>Mycobacteriales</taxon>
        <taxon>Nocardiaceae</taxon>
        <taxon>Nocardia</taxon>
    </lineage>
</organism>
<dbReference type="Pfam" id="PF22234">
    <property type="entry name" value="Rv2466c-like"/>
    <property type="match status" value="1"/>
</dbReference>
<reference evidence="1 2" key="1">
    <citation type="submission" date="2018-10" db="EMBL/GenBank/DDBJ databases">
        <title>Isolation from cow dung.</title>
        <authorList>
            <person name="Ling L."/>
        </authorList>
    </citation>
    <scope>NUCLEOTIDE SEQUENCE [LARGE SCALE GENOMIC DNA]</scope>
    <source>
        <strain evidence="1 2">NEAU-LL90</strain>
    </source>
</reference>
<gene>
    <name evidence="1" type="ORF">EBN03_15355</name>
</gene>
<dbReference type="InterPro" id="IPR036249">
    <property type="entry name" value="Thioredoxin-like_sf"/>
</dbReference>
<dbReference type="OrthoDB" id="4125991at2"/>
<dbReference type="EMBL" id="RFFH01000005">
    <property type="protein sequence ID" value="RMI32424.1"/>
    <property type="molecule type" value="Genomic_DNA"/>
</dbReference>
<sequence length="203" mass="22123">MDLWVDPRCPWAWIATRWLLEVEQVRPVETRFHVMSLSVLNDGREVPEKYRQAQRDGWGCVRVCVAAEQQYGPEVLRPLYLAMGARIHLEQAGLGPAMILAALAECGLPAELADAADSTAYDEALRASHDAGMKPVGDAVGTPVIHVPAAEGAPIAFFGPVIARPPRAAAAGRLWDAVLTMASTDGFFELKRARDRVPEFHSA</sequence>
<keyword evidence="2" id="KW-1185">Reference proteome</keyword>
<dbReference type="Gene3D" id="3.40.30.10">
    <property type="entry name" value="Glutaredoxin"/>
    <property type="match status" value="1"/>
</dbReference>
<evidence type="ECO:0000313" key="1">
    <source>
        <dbReference type="EMBL" id="RMI32424.1"/>
    </source>
</evidence>
<evidence type="ECO:0000313" key="2">
    <source>
        <dbReference type="Proteomes" id="UP000279275"/>
    </source>
</evidence>
<name>A0A3M2L4W6_9NOCA</name>
<comment type="caution">
    <text evidence="1">The sequence shown here is derived from an EMBL/GenBank/DDBJ whole genome shotgun (WGS) entry which is preliminary data.</text>
</comment>
<proteinExistence type="predicted"/>